<evidence type="ECO:0000256" key="1">
    <source>
        <dbReference type="SAM" id="Phobius"/>
    </source>
</evidence>
<reference evidence="3" key="1">
    <citation type="submission" date="2018-01" db="EMBL/GenBank/DDBJ databases">
        <title>An insight into the sialome of Amazonian anophelines.</title>
        <authorList>
            <person name="Ribeiro J.M."/>
            <person name="Scarpassa V."/>
            <person name="Calvo E."/>
        </authorList>
    </citation>
    <scope>NUCLEOTIDE SEQUENCE</scope>
</reference>
<evidence type="ECO:0000313" key="3">
    <source>
        <dbReference type="EMBL" id="MBW76047.1"/>
    </source>
</evidence>
<keyword evidence="1" id="KW-0812">Transmembrane</keyword>
<evidence type="ECO:0008006" key="4">
    <source>
        <dbReference type="Google" id="ProtNLM"/>
    </source>
</evidence>
<organism evidence="3">
    <name type="scientific">Anopheles darlingi</name>
    <name type="common">Mosquito</name>
    <dbReference type="NCBI Taxonomy" id="43151"/>
    <lineage>
        <taxon>Eukaryota</taxon>
        <taxon>Metazoa</taxon>
        <taxon>Ecdysozoa</taxon>
        <taxon>Arthropoda</taxon>
        <taxon>Hexapoda</taxon>
        <taxon>Insecta</taxon>
        <taxon>Pterygota</taxon>
        <taxon>Neoptera</taxon>
        <taxon>Endopterygota</taxon>
        <taxon>Diptera</taxon>
        <taxon>Nematocera</taxon>
        <taxon>Culicoidea</taxon>
        <taxon>Culicidae</taxon>
        <taxon>Anophelinae</taxon>
        <taxon>Anopheles</taxon>
    </lineage>
</organism>
<sequence>MFLGQLLCLNHLFIYLEETGGGTSDVLGMYSLPHHPSSVFHIFFCVRLILSVNQRHNFEMDNRLNYLFLFMCMYWFFTPLLN</sequence>
<protein>
    <recommendedName>
        <fullName evidence="4">Secreted protein</fullName>
    </recommendedName>
</protein>
<proteinExistence type="predicted"/>
<keyword evidence="1" id="KW-0472">Membrane</keyword>
<name>A0A2M4DEN5_ANODA</name>
<keyword evidence="1" id="KW-1133">Transmembrane helix</keyword>
<evidence type="ECO:0000256" key="2">
    <source>
        <dbReference type="SAM" id="SignalP"/>
    </source>
</evidence>
<feature type="chain" id="PRO_5014863201" description="Secreted protein" evidence="2">
    <location>
        <begin position="22"/>
        <end position="82"/>
    </location>
</feature>
<keyword evidence="2" id="KW-0732">Signal</keyword>
<accession>A0A2M4DEN5</accession>
<dbReference type="AlphaFoldDB" id="A0A2M4DEN5"/>
<dbReference type="EMBL" id="GGFL01011869">
    <property type="protein sequence ID" value="MBW76047.1"/>
    <property type="molecule type" value="Transcribed_RNA"/>
</dbReference>
<feature type="transmembrane region" description="Helical" evidence="1">
    <location>
        <begin position="64"/>
        <end position="81"/>
    </location>
</feature>
<feature type="signal peptide" evidence="2">
    <location>
        <begin position="1"/>
        <end position="21"/>
    </location>
</feature>
<feature type="transmembrane region" description="Helical" evidence="1">
    <location>
        <begin position="34"/>
        <end position="52"/>
    </location>
</feature>